<name>A0A5B2VAG7_9HYPH</name>
<dbReference type="EMBL" id="VUOA01000036">
    <property type="protein sequence ID" value="KAA2235392.1"/>
    <property type="molecule type" value="Genomic_DNA"/>
</dbReference>
<evidence type="ECO:0000313" key="1">
    <source>
        <dbReference type="EMBL" id="KAA2235392.1"/>
    </source>
</evidence>
<dbReference type="Pfam" id="PF07103">
    <property type="entry name" value="DUF1365"/>
    <property type="match status" value="1"/>
</dbReference>
<gene>
    <name evidence="1" type="ORF">F0L46_20510</name>
</gene>
<dbReference type="AlphaFoldDB" id="A0A5B2VAG7"/>
<keyword evidence="2" id="KW-1185">Reference proteome</keyword>
<dbReference type="Proteomes" id="UP000323142">
    <property type="component" value="Unassembled WGS sequence"/>
</dbReference>
<organism evidence="1 2">
    <name type="scientific">Salinarimonas soli</name>
    <dbReference type="NCBI Taxonomy" id="1638099"/>
    <lineage>
        <taxon>Bacteria</taxon>
        <taxon>Pseudomonadati</taxon>
        <taxon>Pseudomonadota</taxon>
        <taxon>Alphaproteobacteria</taxon>
        <taxon>Hyphomicrobiales</taxon>
        <taxon>Salinarimonadaceae</taxon>
        <taxon>Salinarimonas</taxon>
    </lineage>
</organism>
<dbReference type="PANTHER" id="PTHR33973:SF4">
    <property type="entry name" value="OS07G0153300 PROTEIN"/>
    <property type="match status" value="1"/>
</dbReference>
<accession>A0A5B2VAG7</accession>
<evidence type="ECO:0000313" key="2">
    <source>
        <dbReference type="Proteomes" id="UP000323142"/>
    </source>
</evidence>
<proteinExistence type="predicted"/>
<comment type="caution">
    <text evidence="1">The sequence shown here is derived from an EMBL/GenBank/DDBJ whole genome shotgun (WGS) entry which is preliminary data.</text>
</comment>
<dbReference type="InterPro" id="IPR010775">
    <property type="entry name" value="DUF1365"/>
</dbReference>
<sequence length="270" mass="30003">MAGKPPVGGGRMSEELEPAAALYRGEVMHARLRPVPHRFAYRVFSLLVDIDRLADADRMTPLFSVGRFNLLSFHPDDHGALGRIALRDHVEALLRAKGADVAGGRIRLLCYPRVLGVGFNPLSIYFAEDAAGRLAGIVHEVRNTFGERHAYAIAIRPGELDETGLRHQAEKAFHVSPFVPAEGTYRFRIAGPDRRVRVHILERDRDGPLLVAAFRGERCALDTRGILAACLRAPFMTLKVIAAIRFEALRLWAKGVKIHRRPSRACARLP</sequence>
<dbReference type="PANTHER" id="PTHR33973">
    <property type="entry name" value="OS07G0153300 PROTEIN"/>
    <property type="match status" value="1"/>
</dbReference>
<protein>
    <submittedName>
        <fullName evidence="1">DUF1365 domain-containing protein</fullName>
    </submittedName>
</protein>
<reference evidence="1 2" key="1">
    <citation type="submission" date="2019-09" db="EMBL/GenBank/DDBJ databases">
        <title>Salinarimonas rosea gen. nov., sp. nov., a new member of the a-2 subgroup of the Proteobacteria.</title>
        <authorList>
            <person name="Liu J."/>
        </authorList>
    </citation>
    <scope>NUCLEOTIDE SEQUENCE [LARGE SCALE GENOMIC DNA]</scope>
    <source>
        <strain evidence="1 2">BN140002</strain>
    </source>
</reference>
<reference evidence="1 2" key="2">
    <citation type="submission" date="2019-09" db="EMBL/GenBank/DDBJ databases">
        <authorList>
            <person name="Jin C."/>
        </authorList>
    </citation>
    <scope>NUCLEOTIDE SEQUENCE [LARGE SCALE GENOMIC DNA]</scope>
    <source>
        <strain evidence="1 2">BN140002</strain>
    </source>
</reference>
<dbReference type="OrthoDB" id="9778801at2"/>